<dbReference type="Gene3D" id="3.30.420.40">
    <property type="match status" value="2"/>
</dbReference>
<dbReference type="RefSeq" id="WP_112260364.1">
    <property type="nucleotide sequence ID" value="NZ_QMIG01000043.1"/>
</dbReference>
<keyword evidence="3" id="KW-1185">Reference proteome</keyword>
<reference evidence="2 3" key="1">
    <citation type="submission" date="2018-06" db="EMBL/GenBank/DDBJ databases">
        <title>Phytoactinopolyspora halophila sp. nov., a novel halophilic actinomycete isolated from a saline soil in China.</title>
        <authorList>
            <person name="Tang S.-K."/>
        </authorList>
    </citation>
    <scope>NUCLEOTIDE SEQUENCE [LARGE SCALE GENOMIC DNA]</scope>
    <source>
        <strain evidence="2 3">YIM 96934</strain>
    </source>
</reference>
<name>A0A329QGL4_9ACTN</name>
<dbReference type="InterPro" id="IPR036388">
    <property type="entry name" value="WH-like_DNA-bd_sf"/>
</dbReference>
<proteinExistence type="inferred from homology"/>
<accession>A0A329QGL4</accession>
<evidence type="ECO:0000256" key="1">
    <source>
        <dbReference type="ARBA" id="ARBA00006479"/>
    </source>
</evidence>
<dbReference type="Proteomes" id="UP000250462">
    <property type="component" value="Unassembled WGS sequence"/>
</dbReference>
<dbReference type="AlphaFoldDB" id="A0A329QGL4"/>
<comment type="caution">
    <text evidence="2">The sequence shown here is derived from an EMBL/GenBank/DDBJ whole genome shotgun (WGS) entry which is preliminary data.</text>
</comment>
<dbReference type="SUPFAM" id="SSF53067">
    <property type="entry name" value="Actin-like ATPase domain"/>
    <property type="match status" value="1"/>
</dbReference>
<evidence type="ECO:0000313" key="2">
    <source>
        <dbReference type="EMBL" id="RAW09448.1"/>
    </source>
</evidence>
<dbReference type="InterPro" id="IPR000600">
    <property type="entry name" value="ROK"/>
</dbReference>
<evidence type="ECO:0000313" key="3">
    <source>
        <dbReference type="Proteomes" id="UP000250462"/>
    </source>
</evidence>
<dbReference type="OrthoDB" id="3464494at2"/>
<dbReference type="SUPFAM" id="SSF46785">
    <property type="entry name" value="Winged helix' DNA-binding domain"/>
    <property type="match status" value="1"/>
</dbReference>
<dbReference type="InterPro" id="IPR043129">
    <property type="entry name" value="ATPase_NBD"/>
</dbReference>
<comment type="similarity">
    <text evidence="1">Belongs to the ROK (NagC/XylR) family.</text>
</comment>
<gene>
    <name evidence="2" type="ORF">DPM12_21280</name>
</gene>
<dbReference type="PANTHER" id="PTHR18964">
    <property type="entry name" value="ROK (REPRESSOR, ORF, KINASE) FAMILY"/>
    <property type="match status" value="1"/>
</dbReference>
<dbReference type="EMBL" id="QMIG01000043">
    <property type="protein sequence ID" value="RAW09448.1"/>
    <property type="molecule type" value="Genomic_DNA"/>
</dbReference>
<sequence>MRTASPSSPLWNGLTDPARSVALEVLYHGPLSRAELARRLSLSAGSLTRLSKPLLDSGLLIEVGTQLDNRIGRPAVLLDVEPTSRHFVGVKLTGDEAHAVLTTLRAEVVASQRAPLHSHDPDHVVSTVGELVSGLVGHAPDTVALGVSVGGRADDNTTVTSAPFLDWTDVPLGKMASDATGLPCVVENDVVAVTEAEHWFGAGRDCERFALITIGAGVGYGLVVHDQLVGSPDIGTGLAGHISLDPGGPPCGLGHKGCAAAMLTIPAIHAAVSVGLQREVSYDECLDLALRGDPVASRVVTDAGRALGRLIALVGNLTMPHKIILTGDGIRLASVAEDVMLQRIADERDAAASTLDLDVQTFDFFEWARGAAVIAIQKYVLGHLSPATSSPPSPSR</sequence>
<organism evidence="2 3">
    <name type="scientific">Phytoactinopolyspora halophila</name>
    <dbReference type="NCBI Taxonomy" id="1981511"/>
    <lineage>
        <taxon>Bacteria</taxon>
        <taxon>Bacillati</taxon>
        <taxon>Actinomycetota</taxon>
        <taxon>Actinomycetes</taxon>
        <taxon>Jiangellales</taxon>
        <taxon>Jiangellaceae</taxon>
        <taxon>Phytoactinopolyspora</taxon>
    </lineage>
</organism>
<dbReference type="PANTHER" id="PTHR18964:SF149">
    <property type="entry name" value="BIFUNCTIONAL UDP-N-ACETYLGLUCOSAMINE 2-EPIMERASE_N-ACETYLMANNOSAMINE KINASE"/>
    <property type="match status" value="1"/>
</dbReference>
<protein>
    <submittedName>
        <fullName evidence="2">MarR family transcriptional regulator</fullName>
    </submittedName>
</protein>
<dbReference type="Pfam" id="PF00480">
    <property type="entry name" value="ROK"/>
    <property type="match status" value="1"/>
</dbReference>
<dbReference type="InterPro" id="IPR036390">
    <property type="entry name" value="WH_DNA-bd_sf"/>
</dbReference>
<dbReference type="Gene3D" id="1.10.10.10">
    <property type="entry name" value="Winged helix-like DNA-binding domain superfamily/Winged helix DNA-binding domain"/>
    <property type="match status" value="1"/>
</dbReference>